<dbReference type="PATRIC" id="fig|796937.3.peg.870"/>
<feature type="domain" description="4Fe-4S ferredoxin-type" evidence="4">
    <location>
        <begin position="189"/>
        <end position="218"/>
    </location>
</feature>
<feature type="domain" description="4Fe-4S ferredoxin-type" evidence="4">
    <location>
        <begin position="143"/>
        <end position="172"/>
    </location>
</feature>
<dbReference type="InterPro" id="IPR057431">
    <property type="entry name" value="LdpA_Fe-S-bd"/>
</dbReference>
<dbReference type="Pfam" id="PF02906">
    <property type="entry name" value="Fe_hyd_lg_C"/>
    <property type="match status" value="1"/>
</dbReference>
<dbReference type="Proteomes" id="UP000006437">
    <property type="component" value="Unassembled WGS sequence"/>
</dbReference>
<organism evidence="5 6">
    <name type="scientific">Peptoanaerobacter stomatis</name>
    <dbReference type="NCBI Taxonomy" id="796937"/>
    <lineage>
        <taxon>Bacteria</taxon>
        <taxon>Bacillati</taxon>
        <taxon>Bacillota</taxon>
        <taxon>Clostridia</taxon>
        <taxon>Peptostreptococcales</taxon>
        <taxon>Filifactoraceae</taxon>
        <taxon>Peptoanaerobacter</taxon>
    </lineage>
</organism>
<evidence type="ECO:0000313" key="6">
    <source>
        <dbReference type="Proteomes" id="UP000006437"/>
    </source>
</evidence>
<name>G9WZS5_9FIRM</name>
<keyword evidence="1" id="KW-0479">Metal-binding</keyword>
<protein>
    <recommendedName>
        <fullName evidence="4">4Fe-4S ferredoxin-type domain-containing protein</fullName>
    </recommendedName>
</protein>
<keyword evidence="2" id="KW-0408">Iron</keyword>
<dbReference type="EMBL" id="AFZE01000009">
    <property type="protein sequence ID" value="EHL15705.1"/>
    <property type="molecule type" value="Genomic_DNA"/>
</dbReference>
<dbReference type="SUPFAM" id="SSF53920">
    <property type="entry name" value="Fe-only hydrogenase"/>
    <property type="match status" value="1"/>
</dbReference>
<dbReference type="GO" id="GO:0046872">
    <property type="term" value="F:metal ion binding"/>
    <property type="evidence" value="ECO:0007669"/>
    <property type="project" value="UniProtKB-KW"/>
</dbReference>
<comment type="caution">
    <text evidence="5">The sequence shown here is derived from an EMBL/GenBank/DDBJ whole genome shotgun (WGS) entry which is preliminary data.</text>
</comment>
<dbReference type="InterPro" id="IPR009016">
    <property type="entry name" value="Fe_hydrogenase"/>
</dbReference>
<dbReference type="Gene3D" id="3.30.70.20">
    <property type="match status" value="2"/>
</dbReference>
<dbReference type="GO" id="GO:0051536">
    <property type="term" value="F:iron-sulfur cluster binding"/>
    <property type="evidence" value="ECO:0007669"/>
    <property type="project" value="UniProtKB-KW"/>
</dbReference>
<gene>
    <name evidence="5" type="ORF">HMPREF9629_01676</name>
</gene>
<evidence type="ECO:0000313" key="5">
    <source>
        <dbReference type="EMBL" id="EHL15705.1"/>
    </source>
</evidence>
<dbReference type="PROSITE" id="PS51379">
    <property type="entry name" value="4FE4S_FER_2"/>
    <property type="match status" value="3"/>
</dbReference>
<evidence type="ECO:0000256" key="3">
    <source>
        <dbReference type="ARBA" id="ARBA00023014"/>
    </source>
</evidence>
<dbReference type="Pfam" id="PF00037">
    <property type="entry name" value="Fer4"/>
    <property type="match status" value="1"/>
</dbReference>
<dbReference type="HOGENOM" id="CLU_039046_0_1_9"/>
<proteinExistence type="predicted"/>
<keyword evidence="3" id="KW-0411">Iron-sulfur</keyword>
<dbReference type="InterPro" id="IPR017896">
    <property type="entry name" value="4Fe4S_Fe-S-bd"/>
</dbReference>
<dbReference type="InterPro" id="IPR050340">
    <property type="entry name" value="Cytosolic_Fe-S_CAF"/>
</dbReference>
<dbReference type="Pfam" id="PF25160">
    <property type="entry name" value="LdpA_Fe-S-bd"/>
    <property type="match status" value="1"/>
</dbReference>
<reference evidence="5 6" key="1">
    <citation type="submission" date="2011-08" db="EMBL/GenBank/DDBJ databases">
        <title>The Genome Sequence of Eubacteriaceae bacterium ACC19a.</title>
        <authorList>
            <consortium name="The Broad Institute Genome Sequencing Platform"/>
            <person name="Earl A."/>
            <person name="Ward D."/>
            <person name="Feldgarden M."/>
            <person name="Gevers D."/>
            <person name="Sizova M."/>
            <person name="Hazen A."/>
            <person name="Epstein S."/>
            <person name="Young S.K."/>
            <person name="Zeng Q."/>
            <person name="Gargeya S."/>
            <person name="Fitzgerald M."/>
            <person name="Haas B."/>
            <person name="Abouelleil A."/>
            <person name="Alvarado L."/>
            <person name="Arachchi H.M."/>
            <person name="Berlin A."/>
            <person name="Brown A."/>
            <person name="Chapman S.B."/>
            <person name="Chen Z."/>
            <person name="Dunbar C."/>
            <person name="Freedman E."/>
            <person name="Gearin G."/>
            <person name="Gellesch M."/>
            <person name="Goldberg J."/>
            <person name="Griggs A."/>
            <person name="Gujja S."/>
            <person name="Heiman D."/>
            <person name="Howarth C."/>
            <person name="Larson L."/>
            <person name="Lui A."/>
            <person name="MacDonald P.J.P."/>
            <person name="Montmayeur A."/>
            <person name="Murphy C."/>
            <person name="Neiman D."/>
            <person name="Pearson M."/>
            <person name="Priest M."/>
            <person name="Roberts A."/>
            <person name="Saif S."/>
            <person name="Shea T."/>
            <person name="Shenoy N."/>
            <person name="Sisk P."/>
            <person name="Stolte C."/>
            <person name="Sykes S."/>
            <person name="Wortman J."/>
            <person name="Nusbaum C."/>
            <person name="Birren B."/>
        </authorList>
    </citation>
    <scope>NUCLEOTIDE SEQUENCE [LARGE SCALE GENOMIC DNA]</scope>
    <source>
        <strain evidence="5 6">ACC19a</strain>
    </source>
</reference>
<evidence type="ECO:0000259" key="4">
    <source>
        <dbReference type="PROSITE" id="PS51379"/>
    </source>
</evidence>
<dbReference type="NCBIfam" id="TIGR04105">
    <property type="entry name" value="FeFe_hydrog_B1"/>
    <property type="match status" value="1"/>
</dbReference>
<dbReference type="CDD" id="cd10549">
    <property type="entry name" value="MtMvhB_like"/>
    <property type="match status" value="1"/>
</dbReference>
<dbReference type="InterPro" id="IPR017900">
    <property type="entry name" value="4Fe4S_Fe_S_CS"/>
</dbReference>
<dbReference type="AlphaFoldDB" id="G9WZS5"/>
<accession>G9WZS5</accession>
<dbReference type="RefSeq" id="WP_009525905.1">
    <property type="nucleotide sequence ID" value="NZ_JH414558.1"/>
</dbReference>
<dbReference type="InterPro" id="IPR004108">
    <property type="entry name" value="Fe_hydrogenase_lsu_C"/>
</dbReference>
<dbReference type="Gene3D" id="3.40.950.10">
    <property type="entry name" value="Fe-only Hydrogenase (Larger Subunit), Chain L, domain 3"/>
    <property type="match status" value="1"/>
</dbReference>
<dbReference type="InterPro" id="IPR027631">
    <property type="entry name" value="Mono_FeFe_hydrog"/>
</dbReference>
<evidence type="ECO:0000256" key="2">
    <source>
        <dbReference type="ARBA" id="ARBA00023004"/>
    </source>
</evidence>
<dbReference type="BioCyc" id="EBAC796937-HMP:GMGH-1684-MONOMER"/>
<feature type="domain" description="4Fe-4S ferredoxin-type" evidence="4">
    <location>
        <begin position="112"/>
        <end position="142"/>
    </location>
</feature>
<dbReference type="PROSITE" id="PS00198">
    <property type="entry name" value="4FE4S_FER_1"/>
    <property type="match status" value="2"/>
</dbReference>
<dbReference type="PANTHER" id="PTHR11615">
    <property type="entry name" value="NITRATE, FORMATE, IRON DEHYDROGENASE"/>
    <property type="match status" value="1"/>
</dbReference>
<dbReference type="SUPFAM" id="SSF54862">
    <property type="entry name" value="4Fe-4S ferredoxins"/>
    <property type="match status" value="1"/>
</dbReference>
<sequence>MRTEFTPLIQLRRMVFVEIAKMGYDDSKNLPINLEQAVYNILPGEVAKYRESIFKERAIVGERLRMGLGLKMRAQDEYSRLSDGCEEVIIDERIVQDSLIEVMPFACEACPTKTYRVTNNCRKCLAHPCIQVCPVNAISMGKYSTVIDEDKCIRCGKCKESCPYNAIVFFDRPCAAACGVNAIESDHLGRAHINQDKCVTCGMCLVNCPFGAIADKTEIFQLIQAIKSGEEVHAMLAPAFVGQFGPIVTPDMIKEGIRRLGFKSVVEVAIGADIESIHEAEEFIKEVPDTLEFLGTSCCPSWYLAATKNFPEFKKNISSSATPMVATAKYIKDEHKKAKVAFIGPCIAKKTEASQPHLRNHIDFVITFEELMGMLVAQNIDFASLKDAEKAKDDASTSGRGFASAGGVAQAIINTIHKAEPTFEVKTYNADGLHECMKMLKMAKAGKYKGYLLEGMGCPGGCIGGPGTLAPINKSGRELEKYKNASPYFTVQDNKNVKHDWIKREEV</sequence>
<evidence type="ECO:0000256" key="1">
    <source>
        <dbReference type="ARBA" id="ARBA00022723"/>
    </source>
</evidence>